<organism evidence="1 2">
    <name type="scientific">Ureaplasma zalophigenitalium</name>
    <dbReference type="NCBI Taxonomy" id="907723"/>
    <lineage>
        <taxon>Bacteria</taxon>
        <taxon>Bacillati</taxon>
        <taxon>Mycoplasmatota</taxon>
        <taxon>Mycoplasmoidales</taxon>
        <taxon>Mycoplasmoidaceae</taxon>
        <taxon>Ureaplasma</taxon>
    </lineage>
</organism>
<proteinExistence type="predicted"/>
<protein>
    <submittedName>
        <fullName evidence="1">Uncharacterized protein</fullName>
    </submittedName>
</protein>
<accession>A0ABT3BNV0</accession>
<keyword evidence="2" id="KW-1185">Reference proteome</keyword>
<dbReference type="RefSeq" id="WP_263817708.1">
    <property type="nucleotide sequence ID" value="NZ_JAOXHJ010000001.1"/>
</dbReference>
<comment type="caution">
    <text evidence="1">The sequence shown here is derived from an EMBL/GenBank/DDBJ whole genome shotgun (WGS) entry which is preliminary data.</text>
</comment>
<evidence type="ECO:0000313" key="1">
    <source>
        <dbReference type="EMBL" id="MCV3753907.1"/>
    </source>
</evidence>
<reference evidence="1 2" key="1">
    <citation type="journal article" date="2020" name="Int. J. Syst. Evol. Microbiol.">
        <title>Ureaplasma miroungigenitalium sp. nov. isolated from northern elephant seals (Mirounga angustirostris) and Ureaplasma zalophigenitalium sp. nov. isolated from California sea lions (Zalophus californianus).</title>
        <authorList>
            <person name="Volokhov D.V."/>
            <person name="Gulland F.M."/>
            <person name="Gao Y."/>
            <person name="Chizhikov V.E."/>
        </authorList>
    </citation>
    <scope>NUCLEOTIDE SEQUENCE [LARGE SCALE GENOMIC DNA]</scope>
    <source>
        <strain evidence="1 2">CSL7644-GEN</strain>
    </source>
</reference>
<gene>
    <name evidence="1" type="ORF">OF365_00725</name>
</gene>
<evidence type="ECO:0000313" key="2">
    <source>
        <dbReference type="Proteomes" id="UP001207252"/>
    </source>
</evidence>
<name>A0ABT3BNV0_9BACT</name>
<dbReference type="EMBL" id="JAOXHJ010000001">
    <property type="protein sequence ID" value="MCV3753907.1"/>
    <property type="molecule type" value="Genomic_DNA"/>
</dbReference>
<sequence length="114" mass="13377">MTFKHWKKCLIIGLIILLCLITGLVCGLKTNKYITCLINPNNQRLIVSKTIFQLLKKKKTLTYKHQGSLYVSAYKYKFLKNNQVLLTLQDFDFKDNKVELLINEIPLIYKLILK</sequence>
<dbReference type="Proteomes" id="UP001207252">
    <property type="component" value="Unassembled WGS sequence"/>
</dbReference>